<dbReference type="RefSeq" id="WP_274149228.1">
    <property type="nucleotide sequence ID" value="NZ_CP117811.1"/>
</dbReference>
<reference evidence="1 2" key="1">
    <citation type="submission" date="2023-02" db="EMBL/GenBank/DDBJ databases">
        <title>Genome sequence of Lentisphaera profundi SAORIC-696.</title>
        <authorList>
            <person name="Kim e."/>
            <person name="Cho J.-C."/>
            <person name="Choi A."/>
            <person name="Kang I."/>
        </authorList>
    </citation>
    <scope>NUCLEOTIDE SEQUENCE [LARGE SCALE GENOMIC DNA]</scope>
    <source>
        <strain evidence="1 2">SAORIC-696</strain>
    </source>
</reference>
<name>A0ABY7VQH0_9BACT</name>
<dbReference type="EMBL" id="CP117811">
    <property type="protein sequence ID" value="WDE95564.1"/>
    <property type="molecule type" value="Genomic_DNA"/>
</dbReference>
<accession>A0ABY7VQH0</accession>
<proteinExistence type="predicted"/>
<evidence type="ECO:0000313" key="2">
    <source>
        <dbReference type="Proteomes" id="UP001214250"/>
    </source>
</evidence>
<protein>
    <submittedName>
        <fullName evidence="1">DKNYY domain-containing protein</fullName>
    </submittedName>
</protein>
<sequence>MNNWTHISMSYWTDGNSVYLQGEKLRGQIDIKSFKPLSDNYSKDINSVWHSLHVIKGADPKTFKILNHIFSHDKNFIYHFSVKLDEADHDTFQVLDNGLDNNAVNWESTVGYAKDANNVFSISSATGKASIIKNADPATFISFGNSYGRDSKNVFYERAKIVGADPLSWRPLSLPYSCDKKHVYYEKKRVKGADPFTFETLTDPSLYDKINWWGRDVNGYYRVGEPSRSYAYQQDLKSSIEVLQKHLKNFQDGEKDRYFTESILRITNPKQWIENCEKNEIRG</sequence>
<organism evidence="1 2">
    <name type="scientific">Lentisphaera profundi</name>
    <dbReference type="NCBI Taxonomy" id="1658616"/>
    <lineage>
        <taxon>Bacteria</taxon>
        <taxon>Pseudomonadati</taxon>
        <taxon>Lentisphaerota</taxon>
        <taxon>Lentisphaeria</taxon>
        <taxon>Lentisphaerales</taxon>
        <taxon>Lentisphaeraceae</taxon>
        <taxon>Lentisphaera</taxon>
    </lineage>
</organism>
<gene>
    <name evidence="1" type="ORF">PQO03_07505</name>
</gene>
<evidence type="ECO:0000313" key="1">
    <source>
        <dbReference type="EMBL" id="WDE95564.1"/>
    </source>
</evidence>
<dbReference type="Proteomes" id="UP001214250">
    <property type="component" value="Chromosome 1"/>
</dbReference>
<dbReference type="Pfam" id="PF13644">
    <property type="entry name" value="DKNYY"/>
    <property type="match status" value="1"/>
</dbReference>
<dbReference type="InterPro" id="IPR027375">
    <property type="entry name" value="DKNYY"/>
</dbReference>
<keyword evidence="2" id="KW-1185">Reference proteome</keyword>